<reference evidence="6 7" key="1">
    <citation type="submission" date="2011-05" db="EMBL/GenBank/DDBJ databases">
        <title>Complete sequence of Thioalkalimicrobium cyclicum ALM1.</title>
        <authorList>
            <consortium name="US DOE Joint Genome Institute"/>
            <person name="Lucas S."/>
            <person name="Han J."/>
            <person name="Lapidus A."/>
            <person name="Cheng J.-F."/>
            <person name="Goodwin L."/>
            <person name="Pitluck S."/>
            <person name="Peters L."/>
            <person name="Mikhailova N."/>
            <person name="Davenport K."/>
            <person name="Han C."/>
            <person name="Tapia R."/>
            <person name="Land M."/>
            <person name="Hauser L."/>
            <person name="Kyrpides N."/>
            <person name="Ivanova N."/>
            <person name="Pagani I."/>
            <person name="Kappler U."/>
            <person name="Woyke T."/>
        </authorList>
    </citation>
    <scope>NUCLEOTIDE SEQUENCE [LARGE SCALE GENOMIC DNA]</scope>
    <source>
        <strain evidence="7">DSM 14477 / JCM 11371 / ALM1</strain>
    </source>
</reference>
<dbReference type="AlphaFoldDB" id="F6DBF1"/>
<dbReference type="eggNOG" id="COG0483">
    <property type="taxonomic scope" value="Bacteria"/>
</dbReference>
<dbReference type="STRING" id="717773.Thicy_0486"/>
<evidence type="ECO:0000313" key="6">
    <source>
        <dbReference type="EMBL" id="AEG31259.1"/>
    </source>
</evidence>
<name>F6DBF1_THICA</name>
<comment type="cofactor">
    <cofactor evidence="5">
        <name>Mg(2+)</name>
        <dbReference type="ChEBI" id="CHEBI:18420"/>
    </cofactor>
</comment>
<dbReference type="OrthoDB" id="9785695at2"/>
<keyword evidence="2 5" id="KW-0479">Metal-binding</keyword>
<evidence type="ECO:0000256" key="5">
    <source>
        <dbReference type="PIRSR" id="PIRSR600760-2"/>
    </source>
</evidence>
<evidence type="ECO:0000256" key="3">
    <source>
        <dbReference type="ARBA" id="ARBA00022801"/>
    </source>
</evidence>
<evidence type="ECO:0000313" key="7">
    <source>
        <dbReference type="Proteomes" id="UP000009232"/>
    </source>
</evidence>
<dbReference type="GO" id="GO:0046872">
    <property type="term" value="F:metal ion binding"/>
    <property type="evidence" value="ECO:0007669"/>
    <property type="project" value="UniProtKB-KW"/>
</dbReference>
<dbReference type="RefSeq" id="WP_013835040.1">
    <property type="nucleotide sequence ID" value="NC_015581.1"/>
</dbReference>
<evidence type="ECO:0000256" key="2">
    <source>
        <dbReference type="ARBA" id="ARBA00022723"/>
    </source>
</evidence>
<keyword evidence="4 5" id="KW-0460">Magnesium</keyword>
<sequence>MPTHPFTDNQAWLGLLKQIRQLGQQEIQQRFQQVSATHKQDGSLLTEADTATQAAVKTYLAKHWPQFAFLGEESDHTSQQAALESASGCWVLDPVDGTTNFAHGIDVYALSLALVIEGQVVAGLVYDPARDELFHARLGLGAFCNERPLTSETNSITQLNRAVGVIDFKRLPKPMASALATEPPYASQRSFGSVALDWCWIAAGRGEVYLHGSQSLWDYVAGWLILNEAGGRSATLNGETVFTPSLIKRSAVAATSPSLMALWQTHLNSINQ</sequence>
<dbReference type="GO" id="GO:0007165">
    <property type="term" value="P:signal transduction"/>
    <property type="evidence" value="ECO:0007669"/>
    <property type="project" value="TreeGrafter"/>
</dbReference>
<dbReference type="CDD" id="cd01637">
    <property type="entry name" value="IMPase_like"/>
    <property type="match status" value="1"/>
</dbReference>
<comment type="similarity">
    <text evidence="1">Belongs to the inositol monophosphatase superfamily.</text>
</comment>
<dbReference type="InterPro" id="IPR000760">
    <property type="entry name" value="Inositol_monophosphatase-like"/>
</dbReference>
<feature type="binding site" evidence="5">
    <location>
        <position position="93"/>
    </location>
    <ligand>
        <name>Mg(2+)</name>
        <dbReference type="ChEBI" id="CHEBI:18420"/>
        <label>2</label>
    </ligand>
</feature>
<feature type="binding site" evidence="5">
    <location>
        <position position="218"/>
    </location>
    <ligand>
        <name>Mg(2+)</name>
        <dbReference type="ChEBI" id="CHEBI:18420"/>
        <label>1</label>
        <note>catalytic</note>
    </ligand>
</feature>
<dbReference type="Gene3D" id="3.40.190.80">
    <property type="match status" value="1"/>
</dbReference>
<organism evidence="6 7">
    <name type="scientific">Thiomicrospira cyclica (strain DSM 14477 / JCM 11371 / ALM1)</name>
    <name type="common">Thioalkalimicrobium cyclicum</name>
    <dbReference type="NCBI Taxonomy" id="717773"/>
    <lineage>
        <taxon>Bacteria</taxon>
        <taxon>Pseudomonadati</taxon>
        <taxon>Pseudomonadota</taxon>
        <taxon>Gammaproteobacteria</taxon>
        <taxon>Thiotrichales</taxon>
        <taxon>Piscirickettsiaceae</taxon>
        <taxon>Thiomicrospira</taxon>
    </lineage>
</organism>
<dbReference type="GO" id="GO:0008934">
    <property type="term" value="F:inositol monophosphate 1-phosphatase activity"/>
    <property type="evidence" value="ECO:0007669"/>
    <property type="project" value="TreeGrafter"/>
</dbReference>
<dbReference type="PRINTS" id="PR00377">
    <property type="entry name" value="IMPHPHTASES"/>
</dbReference>
<feature type="binding site" evidence="5">
    <location>
        <position position="96"/>
    </location>
    <ligand>
        <name>Mg(2+)</name>
        <dbReference type="ChEBI" id="CHEBI:18420"/>
        <label>1</label>
        <note>catalytic</note>
    </ligand>
</feature>
<dbReference type="Proteomes" id="UP000009232">
    <property type="component" value="Chromosome"/>
</dbReference>
<dbReference type="Gene3D" id="3.30.540.10">
    <property type="entry name" value="Fructose-1,6-Bisphosphatase, subunit A, domain 1"/>
    <property type="match status" value="1"/>
</dbReference>
<dbReference type="GO" id="GO:0006020">
    <property type="term" value="P:inositol metabolic process"/>
    <property type="evidence" value="ECO:0007669"/>
    <property type="project" value="TreeGrafter"/>
</dbReference>
<dbReference type="PANTHER" id="PTHR20854:SF4">
    <property type="entry name" value="INOSITOL-1-MONOPHOSPHATASE-RELATED"/>
    <property type="match status" value="1"/>
</dbReference>
<feature type="binding site" evidence="5">
    <location>
        <position position="72"/>
    </location>
    <ligand>
        <name>Mg(2+)</name>
        <dbReference type="ChEBI" id="CHEBI:18420"/>
        <label>1</label>
        <note>catalytic</note>
    </ligand>
</feature>
<evidence type="ECO:0000256" key="1">
    <source>
        <dbReference type="ARBA" id="ARBA00009759"/>
    </source>
</evidence>
<dbReference type="Pfam" id="PF00459">
    <property type="entry name" value="Inositol_P"/>
    <property type="match status" value="1"/>
</dbReference>
<accession>F6DBF1</accession>
<protein>
    <submittedName>
        <fullName evidence="6">Inositol monophosphatase</fullName>
    </submittedName>
</protein>
<dbReference type="InterPro" id="IPR020583">
    <property type="entry name" value="Inositol_monoP_metal-BS"/>
</dbReference>
<dbReference type="EMBL" id="CP002776">
    <property type="protein sequence ID" value="AEG31259.1"/>
    <property type="molecule type" value="Genomic_DNA"/>
</dbReference>
<keyword evidence="7" id="KW-1185">Reference proteome</keyword>
<dbReference type="PROSITE" id="PS00629">
    <property type="entry name" value="IMP_1"/>
    <property type="match status" value="1"/>
</dbReference>
<dbReference type="KEGG" id="tcy:Thicy_0486"/>
<evidence type="ECO:0000256" key="4">
    <source>
        <dbReference type="ARBA" id="ARBA00022842"/>
    </source>
</evidence>
<proteinExistence type="inferred from homology"/>
<dbReference type="SUPFAM" id="SSF56655">
    <property type="entry name" value="Carbohydrate phosphatase"/>
    <property type="match status" value="1"/>
</dbReference>
<keyword evidence="3" id="KW-0378">Hydrolase</keyword>
<dbReference type="HOGENOM" id="CLU_044118_0_2_6"/>
<dbReference type="PANTHER" id="PTHR20854">
    <property type="entry name" value="INOSITOL MONOPHOSPHATASE"/>
    <property type="match status" value="1"/>
</dbReference>
<gene>
    <name evidence="6" type="ordered locus">Thicy_0486</name>
</gene>